<keyword evidence="3" id="KW-1185">Reference proteome</keyword>
<feature type="transmembrane region" description="Helical" evidence="1">
    <location>
        <begin position="85"/>
        <end position="110"/>
    </location>
</feature>
<organism evidence="2 3">
    <name type="scientific">Durusdinium trenchii</name>
    <dbReference type="NCBI Taxonomy" id="1381693"/>
    <lineage>
        <taxon>Eukaryota</taxon>
        <taxon>Sar</taxon>
        <taxon>Alveolata</taxon>
        <taxon>Dinophyceae</taxon>
        <taxon>Suessiales</taxon>
        <taxon>Symbiodiniaceae</taxon>
        <taxon>Durusdinium</taxon>
    </lineage>
</organism>
<accession>A0ABP0JMN4</accession>
<name>A0ABP0JMN4_9DINO</name>
<sequence length="220" mass="24466">MEDWAAQYEDDPALLESPAQKQAAENNEWRREGLEVTKGNTQKFAKAHSTLREAAAQFYIINGATLAIPSLLEFVVACRNFSSPCVAVATLMALDGGICLASNFVSLWLFNKREVLGNADLQAYILRTARGDAAPEDEDLPRKAANFNKVLSWAVKAMVASMLISLILWIIGFVVIWVEDLSSCSEVRSWLRFILVIRAFMPFLVMCCIIPIQELCCEAV</sequence>
<dbReference type="Proteomes" id="UP001642484">
    <property type="component" value="Unassembled WGS sequence"/>
</dbReference>
<gene>
    <name evidence="2" type="ORF">CCMP2556_LOCUS12129</name>
</gene>
<dbReference type="EMBL" id="CAXAMN010005836">
    <property type="protein sequence ID" value="CAK9015516.1"/>
    <property type="molecule type" value="Genomic_DNA"/>
</dbReference>
<comment type="caution">
    <text evidence="2">The sequence shown here is derived from an EMBL/GenBank/DDBJ whole genome shotgun (WGS) entry which is preliminary data.</text>
</comment>
<proteinExistence type="predicted"/>
<reference evidence="2 3" key="1">
    <citation type="submission" date="2024-02" db="EMBL/GenBank/DDBJ databases">
        <authorList>
            <person name="Chen Y."/>
            <person name="Shah S."/>
            <person name="Dougan E. K."/>
            <person name="Thang M."/>
            <person name="Chan C."/>
        </authorList>
    </citation>
    <scope>NUCLEOTIDE SEQUENCE [LARGE SCALE GENOMIC DNA]</scope>
</reference>
<feature type="transmembrane region" description="Helical" evidence="1">
    <location>
        <begin position="58"/>
        <end position="78"/>
    </location>
</feature>
<protein>
    <recommendedName>
        <fullName evidence="4">Transmembrane protein</fullName>
    </recommendedName>
</protein>
<feature type="transmembrane region" description="Helical" evidence="1">
    <location>
        <begin position="190"/>
        <end position="212"/>
    </location>
</feature>
<evidence type="ECO:0008006" key="4">
    <source>
        <dbReference type="Google" id="ProtNLM"/>
    </source>
</evidence>
<evidence type="ECO:0000313" key="2">
    <source>
        <dbReference type="EMBL" id="CAK9015516.1"/>
    </source>
</evidence>
<keyword evidence="1" id="KW-1133">Transmembrane helix</keyword>
<keyword evidence="1" id="KW-0472">Membrane</keyword>
<feature type="transmembrane region" description="Helical" evidence="1">
    <location>
        <begin position="157"/>
        <end position="178"/>
    </location>
</feature>
<keyword evidence="1" id="KW-0812">Transmembrane</keyword>
<evidence type="ECO:0000313" key="3">
    <source>
        <dbReference type="Proteomes" id="UP001642484"/>
    </source>
</evidence>
<evidence type="ECO:0000256" key="1">
    <source>
        <dbReference type="SAM" id="Phobius"/>
    </source>
</evidence>